<dbReference type="PANTHER" id="PTHR42940:SF8">
    <property type="entry name" value="VACUOLAR PROTEIN SORTING-ASSOCIATED PROTEIN 11"/>
    <property type="match status" value="1"/>
</dbReference>
<dbReference type="PROSITE" id="PS00059">
    <property type="entry name" value="ADH_ZINC"/>
    <property type="match status" value="1"/>
</dbReference>
<dbReference type="AlphaFoldDB" id="A0AAN7SWF2"/>
<comment type="similarity">
    <text evidence="2 6">Belongs to the zinc-containing alcohol dehydrogenase family.</text>
</comment>
<dbReference type="Pfam" id="PF00107">
    <property type="entry name" value="ADH_zinc_N"/>
    <property type="match status" value="1"/>
</dbReference>
<sequence length="343" mass="36422">MRVVRVVGYHQNLKLEEAPEPEITSPLDVIVKIGAAGVCRTDIHILEGQWEDKANVKLPYTIGHENAGWVHAKGDGVTNVEVGDKVILHPLVTCGLCRACRFGDDVHCENSTFPGINVDGGYAEYLKTGARSVIKLDPSLEPSDVAALADAGLTAYHAVAKAARKLRPGNFCVIIGAGGLGHIGIQVMKAISGATLVVIDRNEAALKLAKDLGADHVVLGKEDGSFVKEVMDLTGGKGAEAIIDFVAEGGSTSTGVKMIRRAGDYYIVGYGENINVPTIDIISTEINFIGNLVGSYNDLAELMILAAQGKVKLHTSIYKLEDFQKAIDDLSAGKVRGRAILVP</sequence>
<reference evidence="8 9" key="1">
    <citation type="submission" date="2023-08" db="EMBL/GenBank/DDBJ databases">
        <title>Black Yeasts Isolated from many extreme environments.</title>
        <authorList>
            <person name="Coleine C."/>
            <person name="Stajich J.E."/>
            <person name="Selbmann L."/>
        </authorList>
    </citation>
    <scope>NUCLEOTIDE SEQUENCE [LARGE SCALE GENOMIC DNA]</scope>
    <source>
        <strain evidence="8 9">CCFEE 5910</strain>
    </source>
</reference>
<dbReference type="Proteomes" id="UP001309876">
    <property type="component" value="Unassembled WGS sequence"/>
</dbReference>
<evidence type="ECO:0000259" key="7">
    <source>
        <dbReference type="SMART" id="SM00829"/>
    </source>
</evidence>
<keyword evidence="3 6" id="KW-0479">Metal-binding</keyword>
<comment type="cofactor">
    <cofactor evidence="1 6">
        <name>Zn(2+)</name>
        <dbReference type="ChEBI" id="CHEBI:29105"/>
    </cofactor>
</comment>
<keyword evidence="4 6" id="KW-0862">Zinc</keyword>
<evidence type="ECO:0000256" key="2">
    <source>
        <dbReference type="ARBA" id="ARBA00008072"/>
    </source>
</evidence>
<evidence type="ECO:0000313" key="9">
    <source>
        <dbReference type="Proteomes" id="UP001309876"/>
    </source>
</evidence>
<dbReference type="InterPro" id="IPR020843">
    <property type="entry name" value="ER"/>
</dbReference>
<dbReference type="InterPro" id="IPR013149">
    <property type="entry name" value="ADH-like_C"/>
</dbReference>
<evidence type="ECO:0000256" key="3">
    <source>
        <dbReference type="ARBA" id="ARBA00022723"/>
    </source>
</evidence>
<evidence type="ECO:0000256" key="5">
    <source>
        <dbReference type="ARBA" id="ARBA00023002"/>
    </source>
</evidence>
<dbReference type="SUPFAM" id="SSF51735">
    <property type="entry name" value="NAD(P)-binding Rossmann-fold domains"/>
    <property type="match status" value="1"/>
</dbReference>
<dbReference type="SMART" id="SM00829">
    <property type="entry name" value="PKS_ER"/>
    <property type="match status" value="1"/>
</dbReference>
<keyword evidence="9" id="KW-1185">Reference proteome</keyword>
<dbReference type="Gene3D" id="3.40.50.720">
    <property type="entry name" value="NAD(P)-binding Rossmann-like Domain"/>
    <property type="match status" value="1"/>
</dbReference>
<dbReference type="Pfam" id="PF08240">
    <property type="entry name" value="ADH_N"/>
    <property type="match status" value="1"/>
</dbReference>
<comment type="caution">
    <text evidence="8">The sequence shown here is derived from an EMBL/GenBank/DDBJ whole genome shotgun (WGS) entry which is preliminary data.</text>
</comment>
<organism evidence="8 9">
    <name type="scientific">Lithohypha guttulata</name>
    <dbReference type="NCBI Taxonomy" id="1690604"/>
    <lineage>
        <taxon>Eukaryota</taxon>
        <taxon>Fungi</taxon>
        <taxon>Dikarya</taxon>
        <taxon>Ascomycota</taxon>
        <taxon>Pezizomycotina</taxon>
        <taxon>Eurotiomycetes</taxon>
        <taxon>Chaetothyriomycetidae</taxon>
        <taxon>Chaetothyriales</taxon>
        <taxon>Trichomeriaceae</taxon>
        <taxon>Lithohypha</taxon>
    </lineage>
</organism>
<dbReference type="EMBL" id="JAVRRJ010000007">
    <property type="protein sequence ID" value="KAK5083147.1"/>
    <property type="molecule type" value="Genomic_DNA"/>
</dbReference>
<keyword evidence="5" id="KW-0560">Oxidoreductase</keyword>
<name>A0AAN7SWF2_9EURO</name>
<protein>
    <recommendedName>
        <fullName evidence="7">Enoyl reductase (ER) domain-containing protein</fullName>
    </recommendedName>
</protein>
<evidence type="ECO:0000256" key="4">
    <source>
        <dbReference type="ARBA" id="ARBA00022833"/>
    </source>
</evidence>
<dbReference type="CDD" id="cd05284">
    <property type="entry name" value="arabinose_DH_like"/>
    <property type="match status" value="1"/>
</dbReference>
<gene>
    <name evidence="8" type="ORF">LTR05_007030</name>
</gene>
<dbReference type="InterPro" id="IPR036291">
    <property type="entry name" value="NAD(P)-bd_dom_sf"/>
</dbReference>
<dbReference type="InterPro" id="IPR013154">
    <property type="entry name" value="ADH-like_N"/>
</dbReference>
<dbReference type="PANTHER" id="PTHR42940">
    <property type="entry name" value="ALCOHOL DEHYDROGENASE 1-RELATED"/>
    <property type="match status" value="1"/>
</dbReference>
<dbReference type="SUPFAM" id="SSF50129">
    <property type="entry name" value="GroES-like"/>
    <property type="match status" value="1"/>
</dbReference>
<dbReference type="Gene3D" id="3.90.180.10">
    <property type="entry name" value="Medium-chain alcohol dehydrogenases, catalytic domain"/>
    <property type="match status" value="1"/>
</dbReference>
<dbReference type="GO" id="GO:0016491">
    <property type="term" value="F:oxidoreductase activity"/>
    <property type="evidence" value="ECO:0007669"/>
    <property type="project" value="UniProtKB-KW"/>
</dbReference>
<evidence type="ECO:0000256" key="6">
    <source>
        <dbReference type="RuleBase" id="RU361277"/>
    </source>
</evidence>
<evidence type="ECO:0000313" key="8">
    <source>
        <dbReference type="EMBL" id="KAK5083147.1"/>
    </source>
</evidence>
<evidence type="ECO:0000256" key="1">
    <source>
        <dbReference type="ARBA" id="ARBA00001947"/>
    </source>
</evidence>
<dbReference type="InterPro" id="IPR011032">
    <property type="entry name" value="GroES-like_sf"/>
</dbReference>
<dbReference type="GO" id="GO:0008270">
    <property type="term" value="F:zinc ion binding"/>
    <property type="evidence" value="ECO:0007669"/>
    <property type="project" value="InterPro"/>
</dbReference>
<dbReference type="InterPro" id="IPR002328">
    <property type="entry name" value="ADH_Zn_CS"/>
</dbReference>
<proteinExistence type="inferred from homology"/>
<feature type="domain" description="Enoyl reductase (ER)" evidence="7">
    <location>
        <begin position="8"/>
        <end position="341"/>
    </location>
</feature>
<accession>A0AAN7SWF2</accession>